<keyword evidence="5 10" id="KW-0133">Cell shape</keyword>
<keyword evidence="3 10" id="KW-0328">Glycosyltransferase</keyword>
<dbReference type="EC" id="2.4.1.227" evidence="10"/>
<dbReference type="GO" id="GO:0071555">
    <property type="term" value="P:cell wall organization"/>
    <property type="evidence" value="ECO:0007669"/>
    <property type="project" value="UniProtKB-KW"/>
</dbReference>
<feature type="binding site" evidence="10">
    <location>
        <position position="193"/>
    </location>
    <ligand>
        <name>UDP-N-acetyl-alpha-D-glucosamine</name>
        <dbReference type="ChEBI" id="CHEBI:57705"/>
    </ligand>
</feature>
<name>A0A8S8XCI0_9PROT</name>
<keyword evidence="4 10" id="KW-0808">Transferase</keyword>
<comment type="similarity">
    <text evidence="10">Belongs to the glycosyltransferase 28 family. MurG subfamily.</text>
</comment>
<comment type="caution">
    <text evidence="13">The sequence shown here is derived from an EMBL/GenBank/DDBJ whole genome shotgun (WGS) entry which is preliminary data.</text>
</comment>
<dbReference type="GO" id="GO:0005975">
    <property type="term" value="P:carbohydrate metabolic process"/>
    <property type="evidence" value="ECO:0007669"/>
    <property type="project" value="InterPro"/>
</dbReference>
<keyword evidence="9 10" id="KW-0961">Cell wall biogenesis/degradation</keyword>
<evidence type="ECO:0000256" key="4">
    <source>
        <dbReference type="ARBA" id="ARBA00022679"/>
    </source>
</evidence>
<accession>A0A8S8XCI0</accession>
<evidence type="ECO:0000256" key="10">
    <source>
        <dbReference type="HAMAP-Rule" id="MF_00033"/>
    </source>
</evidence>
<evidence type="ECO:0000256" key="7">
    <source>
        <dbReference type="ARBA" id="ARBA00023136"/>
    </source>
</evidence>
<dbReference type="PANTHER" id="PTHR21015:SF22">
    <property type="entry name" value="GLYCOSYLTRANSFERASE"/>
    <property type="match status" value="1"/>
</dbReference>
<gene>
    <name evidence="10 13" type="primary">murG</name>
    <name evidence="13" type="ORF">TMPK1_20190</name>
</gene>
<dbReference type="SUPFAM" id="SSF53756">
    <property type="entry name" value="UDP-Glycosyltransferase/glycogen phosphorylase"/>
    <property type="match status" value="1"/>
</dbReference>
<dbReference type="GO" id="GO:0008360">
    <property type="term" value="P:regulation of cell shape"/>
    <property type="evidence" value="ECO:0007669"/>
    <property type="project" value="UniProtKB-KW"/>
</dbReference>
<feature type="binding site" evidence="10">
    <location>
        <begin position="13"/>
        <end position="15"/>
    </location>
    <ligand>
        <name>UDP-N-acetyl-alpha-D-glucosamine</name>
        <dbReference type="ChEBI" id="CHEBI:57705"/>
    </ligand>
</feature>
<evidence type="ECO:0000256" key="3">
    <source>
        <dbReference type="ARBA" id="ARBA00022676"/>
    </source>
</evidence>
<evidence type="ECO:0000259" key="12">
    <source>
        <dbReference type="Pfam" id="PF04101"/>
    </source>
</evidence>
<dbReference type="GO" id="GO:0050511">
    <property type="term" value="F:undecaprenyldiphospho-muramoylpentapeptide beta-N-acetylglucosaminyltransferase activity"/>
    <property type="evidence" value="ECO:0007669"/>
    <property type="project" value="UniProtKB-UniRule"/>
</dbReference>
<evidence type="ECO:0000313" key="13">
    <source>
        <dbReference type="EMBL" id="GIL39782.1"/>
    </source>
</evidence>
<dbReference type="HAMAP" id="MF_00033">
    <property type="entry name" value="MurG"/>
    <property type="match status" value="1"/>
</dbReference>
<dbReference type="InterPro" id="IPR004276">
    <property type="entry name" value="GlycoTrans_28_N"/>
</dbReference>
<dbReference type="CDD" id="cd03785">
    <property type="entry name" value="GT28_MurG"/>
    <property type="match status" value="1"/>
</dbReference>
<evidence type="ECO:0000256" key="1">
    <source>
        <dbReference type="ARBA" id="ARBA00022475"/>
    </source>
</evidence>
<dbReference type="PANTHER" id="PTHR21015">
    <property type="entry name" value="UDP-N-ACETYLGLUCOSAMINE--N-ACETYLMURAMYL-(PENTAPEPTIDE) PYROPHOSPHORYL-UNDECAPRENOL N-ACETYLGLUCOSAMINE TRANSFERASE 1"/>
    <property type="match status" value="1"/>
</dbReference>
<dbReference type="InterPro" id="IPR006009">
    <property type="entry name" value="GlcNAc_MurG"/>
</dbReference>
<feature type="binding site" evidence="10">
    <location>
        <position position="165"/>
    </location>
    <ligand>
        <name>UDP-N-acetyl-alpha-D-glucosamine</name>
        <dbReference type="ChEBI" id="CHEBI:57705"/>
    </ligand>
</feature>
<dbReference type="NCBIfam" id="TIGR01133">
    <property type="entry name" value="murG"/>
    <property type="match status" value="1"/>
</dbReference>
<dbReference type="GO" id="GO:0009252">
    <property type="term" value="P:peptidoglycan biosynthetic process"/>
    <property type="evidence" value="ECO:0007669"/>
    <property type="project" value="UniProtKB-UniRule"/>
</dbReference>
<dbReference type="Pfam" id="PF04101">
    <property type="entry name" value="Glyco_tran_28_C"/>
    <property type="match status" value="1"/>
</dbReference>
<evidence type="ECO:0000256" key="8">
    <source>
        <dbReference type="ARBA" id="ARBA00023306"/>
    </source>
</evidence>
<dbReference type="Proteomes" id="UP000681075">
    <property type="component" value="Unassembled WGS sequence"/>
</dbReference>
<keyword evidence="7 10" id="KW-0472">Membrane</keyword>
<feature type="binding site" evidence="10">
    <location>
        <position position="294"/>
    </location>
    <ligand>
        <name>UDP-N-acetyl-alpha-D-glucosamine</name>
        <dbReference type="ChEBI" id="CHEBI:57705"/>
    </ligand>
</feature>
<evidence type="ECO:0000259" key="11">
    <source>
        <dbReference type="Pfam" id="PF03033"/>
    </source>
</evidence>
<evidence type="ECO:0000256" key="2">
    <source>
        <dbReference type="ARBA" id="ARBA00022618"/>
    </source>
</evidence>
<keyword evidence="14" id="KW-1185">Reference proteome</keyword>
<keyword evidence="6 10" id="KW-0573">Peptidoglycan synthesis</keyword>
<dbReference type="Pfam" id="PF03033">
    <property type="entry name" value="Glyco_transf_28"/>
    <property type="match status" value="1"/>
</dbReference>
<dbReference type="EMBL" id="BOPV01000001">
    <property type="protein sequence ID" value="GIL39782.1"/>
    <property type="molecule type" value="Genomic_DNA"/>
</dbReference>
<comment type="function">
    <text evidence="10">Cell wall formation. Catalyzes the transfer of a GlcNAc subunit on undecaprenyl-pyrophosphoryl-MurNAc-pentapeptide (lipid intermediate I) to form undecaprenyl-pyrophosphoryl-MurNAc-(pentapeptide)GlcNAc (lipid intermediate II).</text>
</comment>
<organism evidence="13 14">
    <name type="scientific">Roseiterribacter gracilis</name>
    <dbReference type="NCBI Taxonomy" id="2812848"/>
    <lineage>
        <taxon>Bacteria</taxon>
        <taxon>Pseudomonadati</taxon>
        <taxon>Pseudomonadota</taxon>
        <taxon>Alphaproteobacteria</taxon>
        <taxon>Rhodospirillales</taxon>
        <taxon>Roseiterribacteraceae</taxon>
        <taxon>Roseiterribacter</taxon>
    </lineage>
</organism>
<keyword evidence="2 10" id="KW-0132">Cell division</keyword>
<dbReference type="Gene3D" id="3.40.50.2000">
    <property type="entry name" value="Glycogen Phosphorylase B"/>
    <property type="match status" value="2"/>
</dbReference>
<dbReference type="AlphaFoldDB" id="A0A8S8XCI0"/>
<protein>
    <recommendedName>
        <fullName evidence="10">UDP-N-acetylglucosamine--N-acetylmuramyl-(pentapeptide) pyrophosphoryl-undecaprenol N-acetylglucosamine transferase</fullName>
        <ecNumber evidence="10">2.4.1.227</ecNumber>
    </recommendedName>
    <alternativeName>
        <fullName evidence="10">Undecaprenyl-PP-MurNAc-pentapeptide-UDPGlcNAc GlcNAc transferase</fullName>
    </alternativeName>
</protein>
<evidence type="ECO:0000256" key="5">
    <source>
        <dbReference type="ARBA" id="ARBA00022960"/>
    </source>
</evidence>
<comment type="caution">
    <text evidence="10">Lacks conserved residue(s) required for the propagation of feature annotation.</text>
</comment>
<sequence>MTQGLVLLAAGGTGGHIFPAEALARELVARGRAVALVTDKRGGAFGDDLGVPVHRIRASSMQRGLRGKARTGLELAIGAWQARALLNQLKPAMIVGFGGYPSLPTLFAARRAGLPYVLHEQNAVLGRANRLFAKHATRIATSFENVTMLPEGADARITLTGNPTRPAIAGVAMVGYPKLTSDGRLNILVVGGSQGAHIFSEIVPAALAHMPENLRKRISIAQQCRADDLPEAKSGFARSGVTAELATFFQDMPSRLAAAHIVIARAGASTCAELTVAGRPAILVPYPFAMDDHQAANAEQIAASGAAWSIPQRALTPMALATRLENLMTAPSGLEKAADAARALGRADAAQRLADLVEQVASRATRPVETQSVEALPVEGLERRTALAAE</sequence>
<comment type="catalytic activity">
    <reaction evidence="10">
        <text>di-trans,octa-cis-undecaprenyl diphospho-N-acetyl-alpha-D-muramoyl-L-alanyl-D-glutamyl-meso-2,6-diaminopimeloyl-D-alanyl-D-alanine + UDP-N-acetyl-alpha-D-glucosamine = di-trans,octa-cis-undecaprenyl diphospho-[N-acetyl-alpha-D-glucosaminyl-(1-&gt;4)]-N-acetyl-alpha-D-muramoyl-L-alanyl-D-glutamyl-meso-2,6-diaminopimeloyl-D-alanyl-D-alanine + UDP + H(+)</text>
        <dbReference type="Rhea" id="RHEA:31227"/>
        <dbReference type="ChEBI" id="CHEBI:15378"/>
        <dbReference type="ChEBI" id="CHEBI:57705"/>
        <dbReference type="ChEBI" id="CHEBI:58223"/>
        <dbReference type="ChEBI" id="CHEBI:61387"/>
        <dbReference type="ChEBI" id="CHEBI:61388"/>
        <dbReference type="EC" id="2.4.1.227"/>
    </reaction>
</comment>
<keyword evidence="8 10" id="KW-0131">Cell cycle</keyword>
<proteinExistence type="inferred from homology"/>
<reference evidence="13" key="1">
    <citation type="submission" date="2021-02" db="EMBL/GenBank/DDBJ databases">
        <title>Genome sequence of Rhodospirillales sp. strain TMPK1 isolated from soil.</title>
        <authorList>
            <person name="Nakai R."/>
            <person name="Kusada H."/>
            <person name="Tamaki H."/>
        </authorList>
    </citation>
    <scope>NUCLEOTIDE SEQUENCE</scope>
    <source>
        <strain evidence="13">TMPK1</strain>
    </source>
</reference>
<feature type="binding site" evidence="10">
    <location>
        <position position="122"/>
    </location>
    <ligand>
        <name>UDP-N-acetyl-alpha-D-glucosamine</name>
        <dbReference type="ChEBI" id="CHEBI:57705"/>
    </ligand>
</feature>
<evidence type="ECO:0000256" key="6">
    <source>
        <dbReference type="ARBA" id="ARBA00022984"/>
    </source>
</evidence>
<dbReference type="RefSeq" id="WP_420242901.1">
    <property type="nucleotide sequence ID" value="NZ_BOPV01000001.1"/>
</dbReference>
<feature type="domain" description="Glycosyltransferase family 28 N-terminal" evidence="11">
    <location>
        <begin position="6"/>
        <end position="140"/>
    </location>
</feature>
<keyword evidence="1 10" id="KW-1003">Cell membrane</keyword>
<comment type="subcellular location">
    <subcellularLocation>
        <location evidence="10">Cell membrane</location>
        <topology evidence="10">Peripheral membrane protein</topology>
        <orientation evidence="10">Cytoplasmic side</orientation>
    </subcellularLocation>
</comment>
<dbReference type="GO" id="GO:0051301">
    <property type="term" value="P:cell division"/>
    <property type="evidence" value="ECO:0007669"/>
    <property type="project" value="UniProtKB-KW"/>
</dbReference>
<dbReference type="InterPro" id="IPR007235">
    <property type="entry name" value="Glyco_trans_28_C"/>
</dbReference>
<dbReference type="GO" id="GO:0005886">
    <property type="term" value="C:plasma membrane"/>
    <property type="evidence" value="ECO:0007669"/>
    <property type="project" value="UniProtKB-SubCell"/>
</dbReference>
<evidence type="ECO:0000313" key="14">
    <source>
        <dbReference type="Proteomes" id="UP000681075"/>
    </source>
</evidence>
<comment type="pathway">
    <text evidence="10">Cell wall biogenesis; peptidoglycan biosynthesis.</text>
</comment>
<feature type="domain" description="Glycosyl transferase family 28 C-terminal" evidence="12">
    <location>
        <begin position="187"/>
        <end position="353"/>
    </location>
</feature>
<evidence type="ECO:0000256" key="9">
    <source>
        <dbReference type="ARBA" id="ARBA00023316"/>
    </source>
</evidence>